<evidence type="ECO:0000256" key="4">
    <source>
        <dbReference type="SAM" id="SignalP"/>
    </source>
</evidence>
<protein>
    <submittedName>
        <fullName evidence="6">Sulfonate transport system substrate-binding protein</fullName>
    </submittedName>
</protein>
<proteinExistence type="inferred from homology"/>
<dbReference type="SUPFAM" id="SSF53850">
    <property type="entry name" value="Periplasmic binding protein-like II"/>
    <property type="match status" value="1"/>
</dbReference>
<organism evidence="6 7">
    <name type="scientific">Priestia endophytica DSM 13796</name>
    <dbReference type="NCBI Taxonomy" id="1121089"/>
    <lineage>
        <taxon>Bacteria</taxon>
        <taxon>Bacillati</taxon>
        <taxon>Bacillota</taxon>
        <taxon>Bacilli</taxon>
        <taxon>Bacillales</taxon>
        <taxon>Bacillaceae</taxon>
        <taxon>Priestia</taxon>
    </lineage>
</organism>
<dbReference type="EMBL" id="FOXX01000001">
    <property type="protein sequence ID" value="SFQ25876.1"/>
    <property type="molecule type" value="Genomic_DNA"/>
</dbReference>
<gene>
    <name evidence="6" type="ORF">SAMN02745910_00860</name>
</gene>
<dbReference type="GeneID" id="93709611"/>
<feature type="chain" id="PRO_5045938947" evidence="4">
    <location>
        <begin position="30"/>
        <end position="339"/>
    </location>
</feature>
<feature type="signal peptide" evidence="4">
    <location>
        <begin position="1"/>
        <end position="29"/>
    </location>
</feature>
<dbReference type="InterPro" id="IPR001638">
    <property type="entry name" value="Solute-binding_3/MltF_N"/>
</dbReference>
<keyword evidence="4" id="KW-0732">Signal</keyword>
<feature type="domain" description="Solute-binding protein family 3/N-terminal" evidence="5">
    <location>
        <begin position="42"/>
        <end position="265"/>
    </location>
</feature>
<evidence type="ECO:0000256" key="1">
    <source>
        <dbReference type="ARBA" id="ARBA00010742"/>
    </source>
</evidence>
<dbReference type="RefSeq" id="WP_061802269.1">
    <property type="nucleotide sequence ID" value="NZ_FOXX01000001.1"/>
</dbReference>
<evidence type="ECO:0000313" key="7">
    <source>
        <dbReference type="Proteomes" id="UP000182762"/>
    </source>
</evidence>
<dbReference type="CDD" id="cd13558">
    <property type="entry name" value="PBP2_SsuA_like_2"/>
    <property type="match status" value="1"/>
</dbReference>
<keyword evidence="2" id="KW-0564">Palmitate</keyword>
<evidence type="ECO:0000256" key="3">
    <source>
        <dbReference type="ARBA" id="ARBA00023288"/>
    </source>
</evidence>
<dbReference type="PROSITE" id="PS51257">
    <property type="entry name" value="PROKAR_LIPOPROTEIN"/>
    <property type="match status" value="1"/>
</dbReference>
<accession>A0A1I5X219</accession>
<evidence type="ECO:0000256" key="2">
    <source>
        <dbReference type="ARBA" id="ARBA00023139"/>
    </source>
</evidence>
<dbReference type="PANTHER" id="PTHR30024:SF42">
    <property type="entry name" value="ALIPHATIC SULFONATES-BINDING PROTEIN-RELATED"/>
    <property type="match status" value="1"/>
</dbReference>
<dbReference type="Proteomes" id="UP000182762">
    <property type="component" value="Unassembled WGS sequence"/>
</dbReference>
<reference evidence="6 7" key="1">
    <citation type="submission" date="2016-10" db="EMBL/GenBank/DDBJ databases">
        <authorList>
            <person name="Varghese N."/>
            <person name="Submissions S."/>
        </authorList>
    </citation>
    <scope>NUCLEOTIDE SEQUENCE [LARGE SCALE GENOMIC DNA]</scope>
    <source>
        <strain evidence="6 7">DSM 13796</strain>
    </source>
</reference>
<comment type="similarity">
    <text evidence="1">Belongs to the bacterial solute-binding protein SsuA/TauA family.</text>
</comment>
<name>A0A1I5X219_9BACI</name>
<evidence type="ECO:0000259" key="5">
    <source>
        <dbReference type="SMART" id="SM00062"/>
    </source>
</evidence>
<evidence type="ECO:0000313" key="6">
    <source>
        <dbReference type="EMBL" id="SFQ25876.1"/>
    </source>
</evidence>
<dbReference type="InterPro" id="IPR015168">
    <property type="entry name" value="SsuA/THI5"/>
</dbReference>
<dbReference type="PANTHER" id="PTHR30024">
    <property type="entry name" value="ALIPHATIC SULFONATES-BINDING PROTEIN-RELATED"/>
    <property type="match status" value="1"/>
</dbReference>
<keyword evidence="7" id="KW-1185">Reference proteome</keyword>
<dbReference type="SMART" id="SM00062">
    <property type="entry name" value="PBPb"/>
    <property type="match status" value="1"/>
</dbReference>
<dbReference type="Gene3D" id="3.40.190.10">
    <property type="entry name" value="Periplasmic binding protein-like II"/>
    <property type="match status" value="2"/>
</dbReference>
<comment type="caution">
    <text evidence="6">The sequence shown here is derived from an EMBL/GenBank/DDBJ whole genome shotgun (WGS) entry which is preliminary data.</text>
</comment>
<sequence length="339" mass="36870">MKSRVNILIALGLLAVLILSGCSSQGSNASESKKDSDLDGVTIKVAQTGWGSYEEALKAAELDDTPYKVEYSVFQGGNLILEAMTAGHVDFGATSEIPPIFSALSQKGENSKVIATQQSNTLQQELVVPKGSKIKKVEDLKGKKVAYVNNTTSHYFLIKMLEDAGLSWEDIKPVQLTTSDGLTALVGGKVDALASYGNAILSAHENDAVTVASAKDILSGNFQLNASTAAIEDPKKHKAIVDYISRINKAYEWQRQHKEEWAKIVAANTKQPVKQALQTLEEGEAQKPTKIIPNSEVTVDSQQDIIETFKDVGIIEKSLDAKTFWSDKFDKELAKVLKK</sequence>
<keyword evidence="3" id="KW-0449">Lipoprotein</keyword>
<dbReference type="Pfam" id="PF09084">
    <property type="entry name" value="NMT1"/>
    <property type="match status" value="1"/>
</dbReference>